<evidence type="ECO:0000256" key="2">
    <source>
        <dbReference type="ARBA" id="ARBA00022679"/>
    </source>
</evidence>
<dbReference type="EMBL" id="AM426556">
    <property type="protein sequence ID" value="CAN82140.1"/>
    <property type="molecule type" value="Genomic_DNA"/>
</dbReference>
<dbReference type="GO" id="GO:0016740">
    <property type="term" value="F:transferase activity"/>
    <property type="evidence" value="ECO:0007669"/>
    <property type="project" value="UniProtKB-KW"/>
</dbReference>
<evidence type="ECO:0000256" key="1">
    <source>
        <dbReference type="ARBA" id="ARBA00005842"/>
    </source>
</evidence>
<dbReference type="InterPro" id="IPR027417">
    <property type="entry name" value="P-loop_NTPase"/>
</dbReference>
<organism evidence="6">
    <name type="scientific">Vitis vinifera</name>
    <name type="common">Grape</name>
    <dbReference type="NCBI Taxonomy" id="29760"/>
    <lineage>
        <taxon>Eukaryota</taxon>
        <taxon>Viridiplantae</taxon>
        <taxon>Streptophyta</taxon>
        <taxon>Embryophyta</taxon>
        <taxon>Tracheophyta</taxon>
        <taxon>Spermatophyta</taxon>
        <taxon>Magnoliopsida</taxon>
        <taxon>eudicotyledons</taxon>
        <taxon>Gunneridae</taxon>
        <taxon>Pentapetalae</taxon>
        <taxon>rosids</taxon>
        <taxon>Vitales</taxon>
        <taxon>Vitaceae</taxon>
        <taxon>Viteae</taxon>
        <taxon>Vitis</taxon>
    </lineage>
</organism>
<dbReference type="GO" id="GO:0005524">
    <property type="term" value="F:ATP binding"/>
    <property type="evidence" value="ECO:0007669"/>
    <property type="project" value="UniProtKB-KW"/>
</dbReference>
<dbReference type="GO" id="GO:0009691">
    <property type="term" value="P:cytokinin biosynthetic process"/>
    <property type="evidence" value="ECO:0007669"/>
    <property type="project" value="UniProtKB-KW"/>
</dbReference>
<evidence type="ECO:0000313" key="7">
    <source>
        <dbReference type="EMBL" id="WKA11770.1"/>
    </source>
</evidence>
<dbReference type="EMBL" id="CP126665">
    <property type="protein sequence ID" value="WKA11770.1"/>
    <property type="molecule type" value="Genomic_DNA"/>
</dbReference>
<protein>
    <submittedName>
        <fullName evidence="6">Uncharacterized protein</fullName>
    </submittedName>
</protein>
<keyword evidence="5" id="KW-0067">ATP-binding</keyword>
<dbReference type="AlphaFoldDB" id="A5AGX9"/>
<sequence>MDSTVGRNHAKHKVIVIMGARHREIQTHHPPRDTPSAEIINSGKIQVYRGLDIATNKIQIHERLCVPYHLLRDIDASHSDLIPSQVRSVAATATSDMSSCTKLRSNSLFHALRMDKFDS</sequence>
<dbReference type="InterPro" id="IPR039657">
    <property type="entry name" value="Dimethylallyltransferase"/>
</dbReference>
<dbReference type="PANTHER" id="PTHR11088">
    <property type="entry name" value="TRNA DIMETHYLALLYLTRANSFERASE"/>
    <property type="match status" value="1"/>
</dbReference>
<proteinExistence type="inferred from homology"/>
<keyword evidence="4" id="KW-0547">Nucleotide-binding</keyword>
<keyword evidence="3" id="KW-0203">Cytokinin biosynthesis</keyword>
<keyword evidence="2" id="KW-0808">Transferase</keyword>
<evidence type="ECO:0000256" key="3">
    <source>
        <dbReference type="ARBA" id="ARBA00022712"/>
    </source>
</evidence>
<dbReference type="Gene3D" id="3.40.50.300">
    <property type="entry name" value="P-loop containing nucleotide triphosphate hydrolases"/>
    <property type="match status" value="1"/>
</dbReference>
<evidence type="ECO:0000313" key="6">
    <source>
        <dbReference type="EMBL" id="CAN82140.1"/>
    </source>
</evidence>
<reference evidence="7 8" key="2">
    <citation type="journal article" date="2023" name="Hortic Res">
        <title>The complete reference genome for grapevine (Vitis vinifera L.) genetics and breeding.</title>
        <authorList>
            <person name="Shi X."/>
            <person name="Cao S."/>
            <person name="Wang X."/>
            <person name="Huang S."/>
            <person name="Wang Y."/>
            <person name="Liu Z."/>
            <person name="Liu W."/>
            <person name="Leng X."/>
            <person name="Peng Y."/>
            <person name="Wang N."/>
            <person name="Wang Y."/>
            <person name="Ma Z."/>
            <person name="Xu X."/>
            <person name="Zhang F."/>
            <person name="Xue H."/>
            <person name="Zhong H."/>
            <person name="Wang Y."/>
            <person name="Zhang K."/>
            <person name="Velt A."/>
            <person name="Avia K."/>
            <person name="Holtgrawe D."/>
            <person name="Grimplet J."/>
            <person name="Matus J.T."/>
            <person name="Ware D."/>
            <person name="Wu X."/>
            <person name="Wang H."/>
            <person name="Liu C."/>
            <person name="Fang Y."/>
            <person name="Rustenholz C."/>
            <person name="Cheng Z."/>
            <person name="Xiao H."/>
            <person name="Zhou Y."/>
        </authorList>
    </citation>
    <scope>NUCLEOTIDE SEQUENCE [LARGE SCALE GENOMIC DNA]</scope>
    <source>
        <strain evidence="8">cv. Pinot noir / PN40024</strain>
        <tissue evidence="7">Leaf</tissue>
    </source>
</reference>
<dbReference type="OrthoDB" id="775260at2759"/>
<name>A5AGX9_VITVI</name>
<gene>
    <name evidence="6" type="ORF">VITISV_035548</name>
    <name evidence="7" type="ORF">VitviT2T_029239</name>
</gene>
<dbReference type="Proteomes" id="UP001227230">
    <property type="component" value="Chromosome 18"/>
</dbReference>
<evidence type="ECO:0000256" key="4">
    <source>
        <dbReference type="ARBA" id="ARBA00022741"/>
    </source>
</evidence>
<dbReference type="ExpressionAtlas" id="A5AGX9">
    <property type="expression patterns" value="baseline"/>
</dbReference>
<dbReference type="Gramene" id="Vitis18g02937.t01">
    <property type="protein sequence ID" value="Vitis18g02937.t01.CDS"/>
    <property type="gene ID" value="Vitis18g02937"/>
</dbReference>
<accession>A5AGX9</accession>
<evidence type="ECO:0000256" key="5">
    <source>
        <dbReference type="ARBA" id="ARBA00022840"/>
    </source>
</evidence>
<dbReference type="PANTHER" id="PTHR11088:SF86">
    <property type="entry name" value="ADENYLATE ISOPENTENYLTRANSFERASE 4-RELATED"/>
    <property type="match status" value="1"/>
</dbReference>
<keyword evidence="8" id="KW-1185">Reference proteome</keyword>
<evidence type="ECO:0000313" key="8">
    <source>
        <dbReference type="Proteomes" id="UP001227230"/>
    </source>
</evidence>
<reference evidence="6" key="1">
    <citation type="journal article" date="2007" name="PLoS ONE">
        <title>The first genome sequence of an elite grapevine cultivar (Pinot noir Vitis vinifera L.): coping with a highly heterozygous genome.</title>
        <authorList>
            <person name="Velasco R."/>
            <person name="Zharkikh A."/>
            <person name="Troggio M."/>
            <person name="Cartwright D.A."/>
            <person name="Cestaro A."/>
            <person name="Pruss D."/>
            <person name="Pindo M."/>
            <person name="FitzGerald L.M."/>
            <person name="Vezzulli S."/>
            <person name="Reid J."/>
            <person name="Malacarne G."/>
            <person name="Iliev D."/>
            <person name="Coppola G."/>
            <person name="Wardell B."/>
            <person name="Micheletti D."/>
            <person name="Macalma T."/>
            <person name="Facci M."/>
            <person name="Mitchell J.T."/>
            <person name="Perazzolli M."/>
            <person name="Eldredge G."/>
            <person name="Gatto P."/>
            <person name="Oyzerski R."/>
            <person name="Moretto M."/>
            <person name="Gutin N."/>
            <person name="Stefanini M."/>
            <person name="Chen Y."/>
            <person name="Segala C."/>
            <person name="Davenport C."/>
            <person name="Dematte L."/>
            <person name="Mraz A."/>
            <person name="Battilana J."/>
            <person name="Stormo K."/>
            <person name="Costa F."/>
            <person name="Tao Q."/>
            <person name="Si-Ammour A."/>
            <person name="Harkins T."/>
            <person name="Lackey A."/>
            <person name="Perbost C."/>
            <person name="Taillon B."/>
            <person name="Stella A."/>
            <person name="Solovyev V."/>
            <person name="Fawcett J.A."/>
            <person name="Sterck L."/>
            <person name="Vandepoele K."/>
            <person name="Grando S.M."/>
            <person name="Toppo S."/>
            <person name="Moser C."/>
            <person name="Lanchbury J."/>
            <person name="Bogden R."/>
            <person name="Skolnick M."/>
            <person name="Sgaramella V."/>
            <person name="Bhatnagar S.K."/>
            <person name="Fontana P."/>
            <person name="Gutin A."/>
            <person name="Van de Peer Y."/>
            <person name="Salamini F."/>
            <person name="Viola R."/>
        </authorList>
    </citation>
    <scope>NUCLEOTIDE SEQUENCE</scope>
</reference>
<comment type="similarity">
    <text evidence="1">Belongs to the IPP transferase family.</text>
</comment>